<dbReference type="PANTHER" id="PTHR12947">
    <property type="entry name" value="AMSH-LIKE PROTEASE"/>
    <property type="match status" value="1"/>
</dbReference>
<dbReference type="eggNOG" id="KOG2880">
    <property type="taxonomic scope" value="Eukaryota"/>
</dbReference>
<organism evidence="4">
    <name type="scientific">Volvox carteri f. nagariensis</name>
    <dbReference type="NCBI Taxonomy" id="3068"/>
    <lineage>
        <taxon>Eukaryota</taxon>
        <taxon>Viridiplantae</taxon>
        <taxon>Chlorophyta</taxon>
        <taxon>core chlorophytes</taxon>
        <taxon>Chlorophyceae</taxon>
        <taxon>CS clade</taxon>
        <taxon>Chlamydomonadales</taxon>
        <taxon>Volvocaceae</taxon>
        <taxon>Volvox</taxon>
    </lineage>
</organism>
<dbReference type="GeneID" id="9627624"/>
<dbReference type="GO" id="GO:0070536">
    <property type="term" value="P:protein K63-linked deubiquitination"/>
    <property type="evidence" value="ECO:0007669"/>
    <property type="project" value="TreeGrafter"/>
</dbReference>
<dbReference type="OrthoDB" id="3640at2759"/>
<dbReference type="RefSeq" id="XP_002956668.1">
    <property type="nucleotide sequence ID" value="XM_002956622.1"/>
</dbReference>
<feature type="region of interest" description="Disordered" evidence="1">
    <location>
        <begin position="1"/>
        <end position="20"/>
    </location>
</feature>
<evidence type="ECO:0000259" key="2">
    <source>
        <dbReference type="Pfam" id="PF08969"/>
    </source>
</evidence>
<accession>D8UD95</accession>
<dbReference type="PANTHER" id="PTHR12947:SF13">
    <property type="entry name" value="FI19924P1"/>
    <property type="match status" value="1"/>
</dbReference>
<feature type="domain" description="USP8 dimerisation" evidence="2">
    <location>
        <begin position="10"/>
        <end position="114"/>
    </location>
</feature>
<name>D8UD95_VOLCA</name>
<sequence>MPAVGRSATKPKSLVEHLSEQAPKRPVNEIVSLDRYLMSAQLLLKQAADYRLIGDEEQLYVMLLRFASLVVETIPTHRDFRDGNATYRGLKKDLLVSFLPELERLKASLRLKDRPEPPAAASRNRPADAVQLSVSALPQLDWASSGAPTPPPPAAAAADVNLDGQVPFKVDDLLEVLGTTVPMAPPVPAAAAAAAAAVAPPPADPYALAAEAAASLAALSTGGLGDIPQPKYALSYAASTNSTRHALFGATSQPQLHQQQQQQQLQLQRGSSGDAGAMPRYPVLDRGPSASSSAWPAPVAGEVTHLSLTPAVMEQQQQQMALAMAAVPHPSAGPSLGPQEVS</sequence>
<dbReference type="InterPro" id="IPR015063">
    <property type="entry name" value="USP8_dimer"/>
</dbReference>
<feature type="compositionally biased region" description="Low complexity" evidence="1">
    <location>
        <begin position="253"/>
        <end position="268"/>
    </location>
</feature>
<dbReference type="InParanoid" id="D8UD95"/>
<evidence type="ECO:0000256" key="1">
    <source>
        <dbReference type="SAM" id="MobiDB-lite"/>
    </source>
</evidence>
<dbReference type="KEGG" id="vcn:VOLCADRAFT_119460"/>
<dbReference type="STRING" id="3068.D8UD95"/>
<feature type="non-terminal residue" evidence="3">
    <location>
        <position position="342"/>
    </location>
</feature>
<dbReference type="AlphaFoldDB" id="D8UD95"/>
<protein>
    <recommendedName>
        <fullName evidence="2">USP8 dimerisation domain-containing protein</fullName>
    </recommendedName>
</protein>
<evidence type="ECO:0000313" key="4">
    <source>
        <dbReference type="Proteomes" id="UP000001058"/>
    </source>
</evidence>
<feature type="region of interest" description="Disordered" evidence="1">
    <location>
        <begin position="251"/>
        <end position="279"/>
    </location>
</feature>
<reference evidence="3 4" key="1">
    <citation type="journal article" date="2010" name="Science">
        <title>Genomic analysis of organismal complexity in the multicellular green alga Volvox carteri.</title>
        <authorList>
            <person name="Prochnik S.E."/>
            <person name="Umen J."/>
            <person name="Nedelcu A.M."/>
            <person name="Hallmann A."/>
            <person name="Miller S.M."/>
            <person name="Nishii I."/>
            <person name="Ferris P."/>
            <person name="Kuo A."/>
            <person name="Mitros T."/>
            <person name="Fritz-Laylin L.K."/>
            <person name="Hellsten U."/>
            <person name="Chapman J."/>
            <person name="Simakov O."/>
            <person name="Rensing S.A."/>
            <person name="Terry A."/>
            <person name="Pangilinan J."/>
            <person name="Kapitonov V."/>
            <person name="Jurka J."/>
            <person name="Salamov A."/>
            <person name="Shapiro H."/>
            <person name="Schmutz J."/>
            <person name="Grimwood J."/>
            <person name="Lindquist E."/>
            <person name="Lucas S."/>
            <person name="Grigoriev I.V."/>
            <person name="Schmitt R."/>
            <person name="Kirk D."/>
            <person name="Rokhsar D.S."/>
        </authorList>
    </citation>
    <scope>NUCLEOTIDE SEQUENCE [LARGE SCALE GENOMIC DNA]</scope>
    <source>
        <strain evidence="4">f. Nagariensis / Eve</strain>
    </source>
</reference>
<gene>
    <name evidence="3" type="ORF">VOLCADRAFT_119460</name>
</gene>
<dbReference type="EMBL" id="GL378384">
    <property type="protein sequence ID" value="EFJ42270.1"/>
    <property type="molecule type" value="Genomic_DNA"/>
</dbReference>
<keyword evidence="4" id="KW-1185">Reference proteome</keyword>
<dbReference type="Proteomes" id="UP000001058">
    <property type="component" value="Unassembled WGS sequence"/>
</dbReference>
<dbReference type="GO" id="GO:0005768">
    <property type="term" value="C:endosome"/>
    <property type="evidence" value="ECO:0007669"/>
    <property type="project" value="TreeGrafter"/>
</dbReference>
<proteinExistence type="predicted"/>
<dbReference type="Gene3D" id="1.20.58.80">
    <property type="entry name" value="Phosphotransferase system, lactose/cellobiose-type IIA subunit"/>
    <property type="match status" value="1"/>
</dbReference>
<dbReference type="SUPFAM" id="SSF140856">
    <property type="entry name" value="USP8 N-terminal domain-like"/>
    <property type="match status" value="1"/>
</dbReference>
<dbReference type="Pfam" id="PF08969">
    <property type="entry name" value="USP8_dimer"/>
    <property type="match status" value="1"/>
</dbReference>
<dbReference type="GO" id="GO:0016020">
    <property type="term" value="C:membrane"/>
    <property type="evidence" value="ECO:0007669"/>
    <property type="project" value="TreeGrafter"/>
</dbReference>
<evidence type="ECO:0000313" key="3">
    <source>
        <dbReference type="EMBL" id="EFJ42270.1"/>
    </source>
</evidence>